<gene>
    <name evidence="3" type="ORF">ORV05_14085</name>
</gene>
<reference evidence="3" key="1">
    <citation type="submission" date="2022-11" db="EMBL/GenBank/DDBJ databases">
        <authorList>
            <person name="Mo P."/>
        </authorList>
    </citation>
    <scope>NUCLEOTIDE SEQUENCE</scope>
    <source>
        <strain evidence="3">HUAS 11-8</strain>
    </source>
</reference>
<dbReference type="EMBL" id="CP113836">
    <property type="protein sequence ID" value="WAL68841.1"/>
    <property type="molecule type" value="Genomic_DNA"/>
</dbReference>
<organism evidence="3 4">
    <name type="scientific">Amycolatopsis cynarae</name>
    <dbReference type="NCBI Taxonomy" id="2995223"/>
    <lineage>
        <taxon>Bacteria</taxon>
        <taxon>Bacillati</taxon>
        <taxon>Actinomycetota</taxon>
        <taxon>Actinomycetes</taxon>
        <taxon>Pseudonocardiales</taxon>
        <taxon>Pseudonocardiaceae</taxon>
        <taxon>Amycolatopsis</taxon>
    </lineage>
</organism>
<feature type="compositionally biased region" description="Polar residues" evidence="1">
    <location>
        <begin position="20"/>
        <end position="38"/>
    </location>
</feature>
<evidence type="ECO:0000256" key="2">
    <source>
        <dbReference type="SAM" id="SignalP"/>
    </source>
</evidence>
<keyword evidence="2" id="KW-0732">Signal</keyword>
<evidence type="ECO:0000313" key="4">
    <source>
        <dbReference type="Proteomes" id="UP001163203"/>
    </source>
</evidence>
<protein>
    <recommendedName>
        <fullName evidence="5">DUF4352 domain-containing protein</fullName>
    </recommendedName>
</protein>
<name>A0ABY7B9L7_9PSEU</name>
<feature type="region of interest" description="Disordered" evidence="1">
    <location>
        <begin position="20"/>
        <end position="39"/>
    </location>
</feature>
<dbReference type="Proteomes" id="UP001163203">
    <property type="component" value="Chromosome"/>
</dbReference>
<evidence type="ECO:0000313" key="3">
    <source>
        <dbReference type="EMBL" id="WAL68841.1"/>
    </source>
</evidence>
<sequence length="166" mass="17407">MRLVVVSLIVASGLALTGCAGQSTNSQPSTTAKSSSAARQVMAFGEERAGKRGVITVGRPTVHELPSDPVRAKDLTRGLRFDVVVKNTSNQAIQASSFTFAATSNGAPATLVTDPAQNIGDKLSSDVLPGTERRLGLVLALPAKPSEITVKVTFERTNPLYWTGTI</sequence>
<feature type="chain" id="PRO_5046329893" description="DUF4352 domain-containing protein" evidence="2">
    <location>
        <begin position="18"/>
        <end position="166"/>
    </location>
</feature>
<evidence type="ECO:0008006" key="5">
    <source>
        <dbReference type="Google" id="ProtNLM"/>
    </source>
</evidence>
<evidence type="ECO:0000256" key="1">
    <source>
        <dbReference type="SAM" id="MobiDB-lite"/>
    </source>
</evidence>
<accession>A0ABY7B9L7</accession>
<keyword evidence="4" id="KW-1185">Reference proteome</keyword>
<proteinExistence type="predicted"/>
<dbReference type="RefSeq" id="WP_268758933.1">
    <property type="nucleotide sequence ID" value="NZ_CP113836.1"/>
</dbReference>
<feature type="signal peptide" evidence="2">
    <location>
        <begin position="1"/>
        <end position="17"/>
    </location>
</feature>
<dbReference type="PROSITE" id="PS51257">
    <property type="entry name" value="PROKAR_LIPOPROTEIN"/>
    <property type="match status" value="1"/>
</dbReference>